<evidence type="ECO:0000313" key="3">
    <source>
        <dbReference type="Proteomes" id="UP000553632"/>
    </source>
</evidence>
<sequence>RPPSFRAPQAADKLPGASPQRSGSSSSAAAGPANADKQSPTFKTTTINDAALTALTVPTLRQIATSLGINMSHCIEKEELISAIKRRVGRWGDVPPHWNS</sequence>
<reference evidence="2 3" key="1">
    <citation type="submission" date="2020-04" db="EMBL/GenBank/DDBJ databases">
        <title>Perkinsus olseni comparative genomics.</title>
        <authorList>
            <person name="Bogema D.R."/>
        </authorList>
    </citation>
    <scope>NUCLEOTIDE SEQUENCE [LARGE SCALE GENOMIC DNA]</scope>
    <source>
        <strain evidence="2 3">ATCC PRA-207</strain>
    </source>
</reference>
<protein>
    <submittedName>
        <fullName evidence="2">Uncharacterized protein</fullName>
    </submittedName>
</protein>
<proteinExistence type="predicted"/>
<gene>
    <name evidence="2" type="ORF">FOZ63_024293</name>
</gene>
<feature type="non-terminal residue" evidence="2">
    <location>
        <position position="1"/>
    </location>
</feature>
<keyword evidence="3" id="KW-1185">Reference proteome</keyword>
<evidence type="ECO:0000313" key="2">
    <source>
        <dbReference type="EMBL" id="KAF4757280.1"/>
    </source>
</evidence>
<feature type="compositionally biased region" description="Low complexity" evidence="1">
    <location>
        <begin position="15"/>
        <end position="35"/>
    </location>
</feature>
<dbReference type="SUPFAM" id="SSF68906">
    <property type="entry name" value="SAP domain"/>
    <property type="match status" value="1"/>
</dbReference>
<dbReference type="Proteomes" id="UP000553632">
    <property type="component" value="Unassembled WGS sequence"/>
</dbReference>
<accession>A0A7J6UJ10</accession>
<feature type="region of interest" description="Disordered" evidence="1">
    <location>
        <begin position="1"/>
        <end position="42"/>
    </location>
</feature>
<dbReference type="EMBL" id="JABANO010002831">
    <property type="protein sequence ID" value="KAF4757280.1"/>
    <property type="molecule type" value="Genomic_DNA"/>
</dbReference>
<evidence type="ECO:0000256" key="1">
    <source>
        <dbReference type="SAM" id="MobiDB-lite"/>
    </source>
</evidence>
<dbReference type="InterPro" id="IPR036361">
    <property type="entry name" value="SAP_dom_sf"/>
</dbReference>
<comment type="caution">
    <text evidence="2">The sequence shown here is derived from an EMBL/GenBank/DDBJ whole genome shotgun (WGS) entry which is preliminary data.</text>
</comment>
<organism evidence="2 3">
    <name type="scientific">Perkinsus olseni</name>
    <name type="common">Perkinsus atlanticus</name>
    <dbReference type="NCBI Taxonomy" id="32597"/>
    <lineage>
        <taxon>Eukaryota</taxon>
        <taxon>Sar</taxon>
        <taxon>Alveolata</taxon>
        <taxon>Perkinsozoa</taxon>
        <taxon>Perkinsea</taxon>
        <taxon>Perkinsida</taxon>
        <taxon>Perkinsidae</taxon>
        <taxon>Perkinsus</taxon>
    </lineage>
</organism>
<name>A0A7J6UJ10_PEROL</name>
<dbReference type="AlphaFoldDB" id="A0A7J6UJ10"/>